<evidence type="ECO:0000313" key="2">
    <source>
        <dbReference type="EMBL" id="AHG88152.1"/>
    </source>
</evidence>
<dbReference type="PATRIC" id="fig|861299.3.peg.628"/>
<gene>
    <name evidence="2" type="ORF">J421_0615</name>
</gene>
<feature type="transmembrane region" description="Helical" evidence="1">
    <location>
        <begin position="38"/>
        <end position="61"/>
    </location>
</feature>
<sequence length="155" mass="16029">MTTTRRGTHEWTLWVVAISCALHATEELLTGWQPWARATLGIAVPTSVFVVANAALVAAALSFARVGWRRPTLSLVVPVATLANALLFHIVPTLLQGRVSPGVYTAALLYVPFSSGALVGAARDGVPRRAIARAGVAGLAVALGVVAGARLLGDA</sequence>
<evidence type="ECO:0000256" key="1">
    <source>
        <dbReference type="SAM" id="Phobius"/>
    </source>
</evidence>
<keyword evidence="1" id="KW-0812">Transmembrane</keyword>
<keyword evidence="1" id="KW-1133">Transmembrane helix</keyword>
<proteinExistence type="predicted"/>
<dbReference type="eggNOG" id="ENOG5033CAS">
    <property type="taxonomic scope" value="Bacteria"/>
</dbReference>
<dbReference type="KEGG" id="gba:J421_0615"/>
<dbReference type="AlphaFoldDB" id="W0RCI5"/>
<feature type="transmembrane region" description="Helical" evidence="1">
    <location>
        <begin position="73"/>
        <end position="91"/>
    </location>
</feature>
<dbReference type="Pfam" id="PF13787">
    <property type="entry name" value="HXXEE"/>
    <property type="match status" value="1"/>
</dbReference>
<dbReference type="InterPro" id="IPR025671">
    <property type="entry name" value="HXXEE"/>
</dbReference>
<feature type="transmembrane region" description="Helical" evidence="1">
    <location>
        <begin position="103"/>
        <end position="122"/>
    </location>
</feature>
<keyword evidence="1" id="KW-0472">Membrane</keyword>
<protein>
    <submittedName>
        <fullName evidence="2">HXXEE motif-containing protein</fullName>
    </submittedName>
</protein>
<feature type="transmembrane region" description="Helical" evidence="1">
    <location>
        <begin position="12"/>
        <end position="32"/>
    </location>
</feature>
<name>W0RCI5_9BACT</name>
<dbReference type="RefSeq" id="WP_158508642.1">
    <property type="nucleotide sequence ID" value="NZ_CP007128.1"/>
</dbReference>
<dbReference type="STRING" id="861299.J421_0615"/>
<reference evidence="2 3" key="1">
    <citation type="journal article" date="2014" name="Genome Announc.">
        <title>Genome Sequence and Methylome of Soil Bacterium Gemmatirosa kalamazoonensis KBS708T, a Member of the Rarely Cultivated Gemmatimonadetes Phylum.</title>
        <authorList>
            <person name="Debruyn J.M."/>
            <person name="Radosevich M."/>
            <person name="Wommack K.E."/>
            <person name="Polson S.W."/>
            <person name="Hauser L.J."/>
            <person name="Fawaz M.N."/>
            <person name="Korlach J."/>
            <person name="Tsai Y.C."/>
        </authorList>
    </citation>
    <scope>NUCLEOTIDE SEQUENCE [LARGE SCALE GENOMIC DNA]</scope>
    <source>
        <strain evidence="2 3">KBS708</strain>
    </source>
</reference>
<keyword evidence="3" id="KW-1185">Reference proteome</keyword>
<feature type="transmembrane region" description="Helical" evidence="1">
    <location>
        <begin position="134"/>
        <end position="153"/>
    </location>
</feature>
<accession>W0RCI5</accession>
<dbReference type="EMBL" id="CP007128">
    <property type="protein sequence ID" value="AHG88152.1"/>
    <property type="molecule type" value="Genomic_DNA"/>
</dbReference>
<dbReference type="OrthoDB" id="1494400at2"/>
<evidence type="ECO:0000313" key="3">
    <source>
        <dbReference type="Proteomes" id="UP000019151"/>
    </source>
</evidence>
<dbReference type="InParanoid" id="W0RCI5"/>
<organism evidence="2 3">
    <name type="scientific">Gemmatirosa kalamazoonensis</name>
    <dbReference type="NCBI Taxonomy" id="861299"/>
    <lineage>
        <taxon>Bacteria</taxon>
        <taxon>Pseudomonadati</taxon>
        <taxon>Gemmatimonadota</taxon>
        <taxon>Gemmatimonadia</taxon>
        <taxon>Gemmatimonadales</taxon>
        <taxon>Gemmatimonadaceae</taxon>
        <taxon>Gemmatirosa</taxon>
    </lineage>
</organism>
<dbReference type="HOGENOM" id="CLU_140225_0_0_0"/>
<dbReference type="Proteomes" id="UP000019151">
    <property type="component" value="Chromosome"/>
</dbReference>